<dbReference type="OrthoDB" id="10264655at2759"/>
<dbReference type="Proteomes" id="UP000016922">
    <property type="component" value="Unassembled WGS sequence"/>
</dbReference>
<reference evidence="2 3" key="1">
    <citation type="journal article" date="2013" name="BMC Genomics">
        <title>Genomics-driven discovery of the pneumocandin biosynthetic gene cluster in the fungus Glarea lozoyensis.</title>
        <authorList>
            <person name="Chen L."/>
            <person name="Yue Q."/>
            <person name="Zhang X."/>
            <person name="Xiang M."/>
            <person name="Wang C."/>
            <person name="Li S."/>
            <person name="Che Y."/>
            <person name="Ortiz-Lopez F.J."/>
            <person name="Bills G.F."/>
            <person name="Liu X."/>
            <person name="An Z."/>
        </authorList>
    </citation>
    <scope>NUCLEOTIDE SEQUENCE [LARGE SCALE GENOMIC DNA]</scope>
    <source>
        <strain evidence="3">ATCC 20868 / MF5171</strain>
    </source>
</reference>
<proteinExistence type="predicted"/>
<name>S3CG61_GLAL2</name>
<evidence type="ECO:0000256" key="1">
    <source>
        <dbReference type="SAM" id="MobiDB-lite"/>
    </source>
</evidence>
<feature type="region of interest" description="Disordered" evidence="1">
    <location>
        <begin position="1"/>
        <end position="129"/>
    </location>
</feature>
<accession>S3CG61</accession>
<keyword evidence="3" id="KW-1185">Reference proteome</keyword>
<keyword evidence="2" id="KW-0378">Hydrolase</keyword>
<dbReference type="SUPFAM" id="SSF52540">
    <property type="entry name" value="P-loop containing nucleoside triphosphate hydrolases"/>
    <property type="match status" value="2"/>
</dbReference>
<feature type="compositionally biased region" description="Basic and acidic residues" evidence="1">
    <location>
        <begin position="226"/>
        <end position="249"/>
    </location>
</feature>
<dbReference type="GO" id="GO:0016787">
    <property type="term" value="F:hydrolase activity"/>
    <property type="evidence" value="ECO:0007669"/>
    <property type="project" value="UniProtKB-KW"/>
</dbReference>
<dbReference type="Gene3D" id="3.40.50.300">
    <property type="entry name" value="P-loop containing nucleotide triphosphate hydrolases"/>
    <property type="match status" value="1"/>
</dbReference>
<dbReference type="STRING" id="1116229.S3CG61"/>
<dbReference type="AlphaFoldDB" id="S3CG61"/>
<protein>
    <submittedName>
        <fullName evidence="2">p-loop containing nucleoside triphosphate hydrolase</fullName>
    </submittedName>
</protein>
<dbReference type="HOGENOM" id="CLU_457120_0_0_1"/>
<dbReference type="RefSeq" id="XP_008088327.1">
    <property type="nucleotide sequence ID" value="XM_008090136.1"/>
</dbReference>
<dbReference type="KEGG" id="glz:GLAREA_08090"/>
<feature type="compositionally biased region" description="Basic and acidic residues" evidence="1">
    <location>
        <begin position="194"/>
        <end position="204"/>
    </location>
</feature>
<dbReference type="InterPro" id="IPR027417">
    <property type="entry name" value="P-loop_NTPase"/>
</dbReference>
<feature type="compositionally biased region" description="Basic and acidic residues" evidence="1">
    <location>
        <begin position="26"/>
        <end position="39"/>
    </location>
</feature>
<organism evidence="2 3">
    <name type="scientific">Glarea lozoyensis (strain ATCC 20868 / MF5171)</name>
    <dbReference type="NCBI Taxonomy" id="1116229"/>
    <lineage>
        <taxon>Eukaryota</taxon>
        <taxon>Fungi</taxon>
        <taxon>Dikarya</taxon>
        <taxon>Ascomycota</taxon>
        <taxon>Pezizomycotina</taxon>
        <taxon>Leotiomycetes</taxon>
        <taxon>Helotiales</taxon>
        <taxon>Helotiaceae</taxon>
        <taxon>Glarea</taxon>
    </lineage>
</organism>
<dbReference type="GeneID" id="19467140"/>
<evidence type="ECO:0000313" key="2">
    <source>
        <dbReference type="EMBL" id="EPE24239.1"/>
    </source>
</evidence>
<feature type="compositionally biased region" description="Basic and acidic residues" evidence="1">
    <location>
        <begin position="108"/>
        <end position="122"/>
    </location>
</feature>
<gene>
    <name evidence="2" type="ORF">GLAREA_08090</name>
</gene>
<feature type="compositionally biased region" description="Polar residues" evidence="1">
    <location>
        <begin position="86"/>
        <end position="96"/>
    </location>
</feature>
<sequence length="597" mass="65634">MGFLNCFRSSKREPDRTPNSKPITAHQERSEDEVSKIDNVDSTPRSNPKRSPPKTYVPTTYQPTTGPASKPETWKTYIPTGHPVTKSDQPSTNGSIGRSKLIGLYRSKKTEEPKTEAQDDVKTGAQEAEPGKQWVKVKVLRQHGYAWDVPYEYRWTTMPVKGGGMAGKDKDRPSTSKESDVIYGRSSPPSEVDVTEKKDGEKVEGLTGEGASSSSPGGEGSSARDTASDIVDKEEVADKGIRVVQKEETPSPSSSSSARTLVKSTPPSPLDADEKEVENVVAIKAEVKLVGISGCSSSGKSTLAFLLSEIFNPTPQDSTGKRFLTQDDFFRPKKDIPHTTFTDADCKFACRSATQKSGDGFYSFTHYNSRGVVRWRIEGPNCDGAAAVDFHKLREAVASLKEFGEVSMSLELVRVKSKLGLVQDTGEVAGEATKAIPTLQSHRSQSEAPAMEGKAVKFAFVEGFRLFADPKVSPGPKALDWDRHIIHAKLDIPIFLPTSKEVAKTRRFSRQAYKDLPEGDRAPGHMWKSEGYFEQVLWPEYMTEFGWLLDQLGDEKVKNGGQVDGVWVRDGDDLGVEETVRWVVDLLLKEAHLAAAT</sequence>
<feature type="compositionally biased region" description="Basic and acidic residues" evidence="1">
    <location>
        <begin position="167"/>
        <end position="180"/>
    </location>
</feature>
<feature type="region of interest" description="Disordered" evidence="1">
    <location>
        <begin position="157"/>
        <end position="273"/>
    </location>
</feature>
<dbReference type="EMBL" id="KE145373">
    <property type="protein sequence ID" value="EPE24239.1"/>
    <property type="molecule type" value="Genomic_DNA"/>
</dbReference>
<feature type="compositionally biased region" description="Polar residues" evidence="1">
    <location>
        <begin position="57"/>
        <end position="67"/>
    </location>
</feature>
<evidence type="ECO:0000313" key="3">
    <source>
        <dbReference type="Proteomes" id="UP000016922"/>
    </source>
</evidence>